<comment type="caution">
    <text evidence="2">The sequence shown here is derived from an EMBL/GenBank/DDBJ whole genome shotgun (WGS) entry which is preliminary data.</text>
</comment>
<accession>A0A812VSC3</accession>
<organism evidence="2 3">
    <name type="scientific">Symbiodinium necroappetens</name>
    <dbReference type="NCBI Taxonomy" id="1628268"/>
    <lineage>
        <taxon>Eukaryota</taxon>
        <taxon>Sar</taxon>
        <taxon>Alveolata</taxon>
        <taxon>Dinophyceae</taxon>
        <taxon>Suessiales</taxon>
        <taxon>Symbiodiniaceae</taxon>
        <taxon>Symbiodinium</taxon>
    </lineage>
</organism>
<sequence>MQGQGPTRYRHKPRGRCQDMFFQLGLGEEMIKLQWLQTFFEPGRCTELHLIELVRSGRNPRGADWAVAFRCCPHHRLHSDAFFCDGYEEEVLDLRISEDTMTAHLPRTARGETRRTRTQRPQRPPAEAGRRVGMVWQLPTSGKNAFHFAGLKASSMS</sequence>
<dbReference type="EMBL" id="CAJNJA010031342">
    <property type="protein sequence ID" value="CAE7656210.1"/>
    <property type="molecule type" value="Genomic_DNA"/>
</dbReference>
<proteinExistence type="predicted"/>
<gene>
    <name evidence="2" type="ORF">SNEC2469_LOCUS18572</name>
</gene>
<dbReference type="OrthoDB" id="425356at2759"/>
<keyword evidence="3" id="KW-1185">Reference proteome</keyword>
<dbReference type="AlphaFoldDB" id="A0A812VSC3"/>
<feature type="region of interest" description="Disordered" evidence="1">
    <location>
        <begin position="104"/>
        <end position="131"/>
    </location>
</feature>
<dbReference type="Proteomes" id="UP000601435">
    <property type="component" value="Unassembled WGS sequence"/>
</dbReference>
<reference evidence="2" key="1">
    <citation type="submission" date="2021-02" db="EMBL/GenBank/DDBJ databases">
        <authorList>
            <person name="Dougan E. K."/>
            <person name="Rhodes N."/>
            <person name="Thang M."/>
            <person name="Chan C."/>
        </authorList>
    </citation>
    <scope>NUCLEOTIDE SEQUENCE</scope>
</reference>
<evidence type="ECO:0000313" key="2">
    <source>
        <dbReference type="EMBL" id="CAE7656210.1"/>
    </source>
</evidence>
<evidence type="ECO:0000256" key="1">
    <source>
        <dbReference type="SAM" id="MobiDB-lite"/>
    </source>
</evidence>
<protein>
    <submittedName>
        <fullName evidence="2">Uncharacterized protein</fullName>
    </submittedName>
</protein>
<name>A0A812VSC3_9DINO</name>
<evidence type="ECO:0000313" key="3">
    <source>
        <dbReference type="Proteomes" id="UP000601435"/>
    </source>
</evidence>